<comment type="cofactor">
    <cofactor evidence="1">
        <name>FAD</name>
        <dbReference type="ChEBI" id="CHEBI:57692"/>
    </cofactor>
</comment>
<proteinExistence type="inferred from homology"/>
<dbReference type="EMBL" id="JBDKWZ010000012">
    <property type="protein sequence ID" value="MEN7550197.1"/>
    <property type="molecule type" value="Genomic_DNA"/>
</dbReference>
<dbReference type="SUPFAM" id="SSF51905">
    <property type="entry name" value="FAD/NAD(P)-binding domain"/>
    <property type="match status" value="1"/>
</dbReference>
<gene>
    <name evidence="6" type="ORF">AAG747_19915</name>
</gene>
<dbReference type="PANTHER" id="PTHR43429">
    <property type="entry name" value="PYRIDINE NUCLEOTIDE-DISULFIDE OXIDOREDUCTASE DOMAIN-CONTAINING"/>
    <property type="match status" value="1"/>
</dbReference>
<dbReference type="InterPro" id="IPR023753">
    <property type="entry name" value="FAD/NAD-binding_dom"/>
</dbReference>
<evidence type="ECO:0000259" key="5">
    <source>
        <dbReference type="Pfam" id="PF07992"/>
    </source>
</evidence>
<dbReference type="Pfam" id="PF07992">
    <property type="entry name" value="Pyr_redox_2"/>
    <property type="match status" value="1"/>
</dbReference>
<comment type="caution">
    <text evidence="6">The sequence shown here is derived from an EMBL/GenBank/DDBJ whole genome shotgun (WGS) entry which is preliminary data.</text>
</comment>
<dbReference type="InterPro" id="IPR036188">
    <property type="entry name" value="FAD/NAD-bd_sf"/>
</dbReference>
<dbReference type="EC" id="1.-.-.-" evidence="6"/>
<keyword evidence="6" id="KW-0560">Oxidoreductase</keyword>
<dbReference type="InterPro" id="IPR050260">
    <property type="entry name" value="FAD-bd_OxRdtase"/>
</dbReference>
<keyword evidence="3" id="KW-0285">Flavoprotein</keyword>
<dbReference type="Proteomes" id="UP001403385">
    <property type="component" value="Unassembled WGS sequence"/>
</dbReference>
<dbReference type="RefSeq" id="WP_346822976.1">
    <property type="nucleotide sequence ID" value="NZ_JBDKWZ010000012.1"/>
</dbReference>
<dbReference type="AlphaFoldDB" id="A0AAW9RZ54"/>
<dbReference type="PRINTS" id="PR00411">
    <property type="entry name" value="PNDRDTASEI"/>
</dbReference>
<evidence type="ECO:0000256" key="4">
    <source>
        <dbReference type="ARBA" id="ARBA00022827"/>
    </source>
</evidence>
<keyword evidence="7" id="KW-1185">Reference proteome</keyword>
<organism evidence="6 7">
    <name type="scientific">Rapidithrix thailandica</name>
    <dbReference type="NCBI Taxonomy" id="413964"/>
    <lineage>
        <taxon>Bacteria</taxon>
        <taxon>Pseudomonadati</taxon>
        <taxon>Bacteroidota</taxon>
        <taxon>Cytophagia</taxon>
        <taxon>Cytophagales</taxon>
        <taxon>Flammeovirgaceae</taxon>
        <taxon>Rapidithrix</taxon>
    </lineage>
</organism>
<dbReference type="PANTHER" id="PTHR43429:SF3">
    <property type="entry name" value="NITRITE REDUCTASE [NAD(P)H]"/>
    <property type="match status" value="1"/>
</dbReference>
<evidence type="ECO:0000313" key="7">
    <source>
        <dbReference type="Proteomes" id="UP001403385"/>
    </source>
</evidence>
<dbReference type="GO" id="GO:0016491">
    <property type="term" value="F:oxidoreductase activity"/>
    <property type="evidence" value="ECO:0007669"/>
    <property type="project" value="UniProtKB-KW"/>
</dbReference>
<keyword evidence="4" id="KW-0274">FAD</keyword>
<accession>A0AAW9RZ54</accession>
<sequence length="443" mass="51349">MHIAIIGNGISGITAARHIRKYSKHQITVISAETEYFFSRTALMYIYMGHMKYEHTKPYEDWFWKKNDIRIVHQYVEKIDFENRYLQYSNGERLPYDKLVLAVGSKPNKFGWPGQDLKGVMGMYSYQDLERIETYSEGAKSAVIVGGGLIGIELAEMLHSRGIHVTFLVREKSFWNAVLPPGESAMINRHIEEHGIDLRLGTELQEILPDADGRAKVVITSKGEEIPCQLVGLTAGVRPNVDFLRNTSLNVDRGIVVNEYFETNLEDVYSIGDCAQFQVPLPGRKAVEQVWYTGRMHGETLAYSLCKEKIPYQPGPWFNSAKFFDIEYQTYGTVPSQLPDGKVSFYWEHEDGKKCLHFVFEQGSRRLLGVNTMGIRLRHEHFQDWIEKEKPIEYVLEHLQEANFDPEFFKTYEEQVVNEFRKQHPAITVNFKKKKRFLELLGW</sequence>
<dbReference type="PRINTS" id="PR00368">
    <property type="entry name" value="FADPNR"/>
</dbReference>
<reference evidence="6 7" key="1">
    <citation type="submission" date="2024-04" db="EMBL/GenBank/DDBJ databases">
        <title>Novel genus in family Flammeovirgaceae.</title>
        <authorList>
            <person name="Nguyen T.H."/>
            <person name="Vuong T.Q."/>
            <person name="Le H."/>
            <person name="Kim S.-G."/>
        </authorList>
    </citation>
    <scope>NUCLEOTIDE SEQUENCE [LARGE SCALE GENOMIC DNA]</scope>
    <source>
        <strain evidence="6 7">JCM 23209</strain>
    </source>
</reference>
<evidence type="ECO:0000256" key="2">
    <source>
        <dbReference type="ARBA" id="ARBA00006442"/>
    </source>
</evidence>
<evidence type="ECO:0000256" key="3">
    <source>
        <dbReference type="ARBA" id="ARBA00022630"/>
    </source>
</evidence>
<evidence type="ECO:0000256" key="1">
    <source>
        <dbReference type="ARBA" id="ARBA00001974"/>
    </source>
</evidence>
<dbReference type="Gene3D" id="3.50.50.60">
    <property type="entry name" value="FAD/NAD(P)-binding domain"/>
    <property type="match status" value="2"/>
</dbReference>
<evidence type="ECO:0000313" key="6">
    <source>
        <dbReference type="EMBL" id="MEN7550197.1"/>
    </source>
</evidence>
<protein>
    <submittedName>
        <fullName evidence="6">FAD/NAD(P)-binding oxidoreductase</fullName>
        <ecNumber evidence="6">1.-.-.-</ecNumber>
    </submittedName>
</protein>
<feature type="domain" description="FAD/NAD(P)-binding" evidence="5">
    <location>
        <begin position="1"/>
        <end position="284"/>
    </location>
</feature>
<comment type="similarity">
    <text evidence="2">Belongs to the FAD-dependent oxidoreductase family.</text>
</comment>
<name>A0AAW9RZ54_9BACT</name>